<dbReference type="Proteomes" id="UP000006729">
    <property type="component" value="Chromosome 8"/>
</dbReference>
<dbReference type="InParanoid" id="A0A2K1ZJ98"/>
<dbReference type="EMBL" id="CM009297">
    <property type="protein sequence ID" value="PNT25351.1"/>
    <property type="molecule type" value="Genomic_DNA"/>
</dbReference>
<reference evidence="1 2" key="1">
    <citation type="journal article" date="2006" name="Science">
        <title>The genome of black cottonwood, Populus trichocarpa (Torr. &amp; Gray).</title>
        <authorList>
            <person name="Tuskan G.A."/>
            <person name="Difazio S."/>
            <person name="Jansson S."/>
            <person name="Bohlmann J."/>
            <person name="Grigoriev I."/>
            <person name="Hellsten U."/>
            <person name="Putnam N."/>
            <person name="Ralph S."/>
            <person name="Rombauts S."/>
            <person name="Salamov A."/>
            <person name="Schein J."/>
            <person name="Sterck L."/>
            <person name="Aerts A."/>
            <person name="Bhalerao R.R."/>
            <person name="Bhalerao R.P."/>
            <person name="Blaudez D."/>
            <person name="Boerjan W."/>
            <person name="Brun A."/>
            <person name="Brunner A."/>
            <person name="Busov V."/>
            <person name="Campbell M."/>
            <person name="Carlson J."/>
            <person name="Chalot M."/>
            <person name="Chapman J."/>
            <person name="Chen G.L."/>
            <person name="Cooper D."/>
            <person name="Coutinho P.M."/>
            <person name="Couturier J."/>
            <person name="Covert S."/>
            <person name="Cronk Q."/>
            <person name="Cunningham R."/>
            <person name="Davis J."/>
            <person name="Degroeve S."/>
            <person name="Dejardin A."/>
            <person name="Depamphilis C."/>
            <person name="Detter J."/>
            <person name="Dirks B."/>
            <person name="Dubchak I."/>
            <person name="Duplessis S."/>
            <person name="Ehlting J."/>
            <person name="Ellis B."/>
            <person name="Gendler K."/>
            <person name="Goodstein D."/>
            <person name="Gribskov M."/>
            <person name="Grimwood J."/>
            <person name="Groover A."/>
            <person name="Gunter L."/>
            <person name="Hamberger B."/>
            <person name="Heinze B."/>
            <person name="Helariutta Y."/>
            <person name="Henrissat B."/>
            <person name="Holligan D."/>
            <person name="Holt R."/>
            <person name="Huang W."/>
            <person name="Islam-Faridi N."/>
            <person name="Jones S."/>
            <person name="Jones-Rhoades M."/>
            <person name="Jorgensen R."/>
            <person name="Joshi C."/>
            <person name="Kangasjarvi J."/>
            <person name="Karlsson J."/>
            <person name="Kelleher C."/>
            <person name="Kirkpatrick R."/>
            <person name="Kirst M."/>
            <person name="Kohler A."/>
            <person name="Kalluri U."/>
            <person name="Larimer F."/>
            <person name="Leebens-Mack J."/>
            <person name="Leple J.C."/>
            <person name="Locascio P."/>
            <person name="Lou Y."/>
            <person name="Lucas S."/>
            <person name="Martin F."/>
            <person name="Montanini B."/>
            <person name="Napoli C."/>
            <person name="Nelson D.R."/>
            <person name="Nelson C."/>
            <person name="Nieminen K."/>
            <person name="Nilsson O."/>
            <person name="Pereda V."/>
            <person name="Peter G."/>
            <person name="Philippe R."/>
            <person name="Pilate G."/>
            <person name="Poliakov A."/>
            <person name="Razumovskaya J."/>
            <person name="Richardson P."/>
            <person name="Rinaldi C."/>
            <person name="Ritland K."/>
            <person name="Rouze P."/>
            <person name="Ryaboy D."/>
            <person name="Schmutz J."/>
            <person name="Schrader J."/>
            <person name="Segerman B."/>
            <person name="Shin H."/>
            <person name="Siddiqui A."/>
            <person name="Sterky F."/>
            <person name="Terry A."/>
            <person name="Tsai C.J."/>
            <person name="Uberbacher E."/>
            <person name="Unneberg P."/>
            <person name="Vahala J."/>
            <person name="Wall K."/>
            <person name="Wessler S."/>
            <person name="Yang G."/>
            <person name="Yin T."/>
            <person name="Douglas C."/>
            <person name="Marra M."/>
            <person name="Sandberg G."/>
            <person name="Van de Peer Y."/>
            <person name="Rokhsar D."/>
        </authorList>
    </citation>
    <scope>NUCLEOTIDE SEQUENCE [LARGE SCALE GENOMIC DNA]</scope>
    <source>
        <strain evidence="2">cv. Nisqually</strain>
    </source>
</reference>
<organism evidence="1 2">
    <name type="scientific">Populus trichocarpa</name>
    <name type="common">Western balsam poplar</name>
    <name type="synonym">Populus balsamifera subsp. trichocarpa</name>
    <dbReference type="NCBI Taxonomy" id="3694"/>
    <lineage>
        <taxon>Eukaryota</taxon>
        <taxon>Viridiplantae</taxon>
        <taxon>Streptophyta</taxon>
        <taxon>Embryophyta</taxon>
        <taxon>Tracheophyta</taxon>
        <taxon>Spermatophyta</taxon>
        <taxon>Magnoliopsida</taxon>
        <taxon>eudicotyledons</taxon>
        <taxon>Gunneridae</taxon>
        <taxon>Pentapetalae</taxon>
        <taxon>rosids</taxon>
        <taxon>fabids</taxon>
        <taxon>Malpighiales</taxon>
        <taxon>Salicaceae</taxon>
        <taxon>Saliceae</taxon>
        <taxon>Populus</taxon>
    </lineage>
</organism>
<dbReference type="AlphaFoldDB" id="A0A2K1ZJ98"/>
<protein>
    <submittedName>
        <fullName evidence="1">Uncharacterized protein</fullName>
    </submittedName>
</protein>
<sequence length="128" mass="14122">MVASVSVKSGYHFEKERLEARPLLTSEESWWNFIWKLHIIPEICMQCIYSVVARINYPDKGEVNINTNVAIFGMEKFGLGVAMLDEKGEVMLTASKPVDPPFSVEVGGAFAAQHGLLLATDTGCAVLF</sequence>
<evidence type="ECO:0000313" key="1">
    <source>
        <dbReference type="EMBL" id="PNT25351.1"/>
    </source>
</evidence>
<evidence type="ECO:0000313" key="2">
    <source>
        <dbReference type="Proteomes" id="UP000006729"/>
    </source>
</evidence>
<keyword evidence="2" id="KW-1185">Reference proteome</keyword>
<gene>
    <name evidence="1" type="ORF">POPTR_008G181100</name>
</gene>
<name>A0A2K1ZJ98_POPTR</name>
<proteinExistence type="predicted"/>
<accession>A0A2K1ZJ98</accession>